<sequence length="149" mass="16748">MSQQVDQAADTQETVYEEYIMGVRVVELTDGDDTRYRFDAPDHCGETFDDSEVATLYAAVYFDVNGFVEADTGERGVPPAIVSAGRDTMAAYMRTLPGADTEWLSCYFAERPEKIRRLLRNVRARAEKIQRKAVEHGIEDDPDESQAEG</sequence>
<dbReference type="OrthoDB" id="303910at2157"/>
<dbReference type="Proteomes" id="UP000199076">
    <property type="component" value="Unassembled WGS sequence"/>
</dbReference>
<evidence type="ECO:0000313" key="1">
    <source>
        <dbReference type="EMBL" id="SDF99709.1"/>
    </source>
</evidence>
<evidence type="ECO:0000313" key="2">
    <source>
        <dbReference type="Proteomes" id="UP000199076"/>
    </source>
</evidence>
<keyword evidence="2" id="KW-1185">Reference proteome</keyword>
<dbReference type="STRING" id="660518.SAMN05216218_11314"/>
<name>A0A1G7QPB6_9EURY</name>
<dbReference type="AlphaFoldDB" id="A0A1G7QPB6"/>
<accession>A0A1G7QPB6</accession>
<gene>
    <name evidence="1" type="ORF">SAMN05216218_11314</name>
</gene>
<reference evidence="2" key="1">
    <citation type="submission" date="2016-10" db="EMBL/GenBank/DDBJ databases">
        <authorList>
            <person name="Varghese N."/>
            <person name="Submissions S."/>
        </authorList>
    </citation>
    <scope>NUCLEOTIDE SEQUENCE [LARGE SCALE GENOMIC DNA]</scope>
    <source>
        <strain evidence="2">IBRC-M 10760</strain>
    </source>
</reference>
<dbReference type="RefSeq" id="WP_092693996.1">
    <property type="nucleotide sequence ID" value="NZ_FNBK01000013.1"/>
</dbReference>
<dbReference type="EMBL" id="FNBK01000013">
    <property type="protein sequence ID" value="SDF99709.1"/>
    <property type="molecule type" value="Genomic_DNA"/>
</dbReference>
<protein>
    <submittedName>
        <fullName evidence="1">Uncharacterized protein</fullName>
    </submittedName>
</protein>
<proteinExistence type="predicted"/>
<organism evidence="1 2">
    <name type="scientific">Halorientalis regularis</name>
    <dbReference type="NCBI Taxonomy" id="660518"/>
    <lineage>
        <taxon>Archaea</taxon>
        <taxon>Methanobacteriati</taxon>
        <taxon>Methanobacteriota</taxon>
        <taxon>Stenosarchaea group</taxon>
        <taxon>Halobacteria</taxon>
        <taxon>Halobacteriales</taxon>
        <taxon>Haloarculaceae</taxon>
        <taxon>Halorientalis</taxon>
    </lineage>
</organism>